<dbReference type="Proteomes" id="UP000287394">
    <property type="component" value="Chromosome"/>
</dbReference>
<dbReference type="AlphaFoldDB" id="A0A402CWU2"/>
<dbReference type="InterPro" id="IPR010667">
    <property type="entry name" value="Phage_T4_Gp19"/>
</dbReference>
<dbReference type="PANTHER" id="PTHR38009:SF1">
    <property type="entry name" value="CONSERVED HYPOTHETICAL PHAGE TAIL PROTEIN"/>
    <property type="match status" value="1"/>
</dbReference>
<evidence type="ECO:0000313" key="1">
    <source>
        <dbReference type="EMBL" id="BDI34272.1"/>
    </source>
</evidence>
<evidence type="ECO:0000313" key="2">
    <source>
        <dbReference type="Proteomes" id="UP000287394"/>
    </source>
</evidence>
<dbReference type="KEGG" id="ccot:CCAX7_63230"/>
<dbReference type="OrthoDB" id="73314at2"/>
<reference evidence="1 2" key="1">
    <citation type="journal article" date="2019" name="Int. J. Syst. Evol. Microbiol.">
        <title>Capsulimonas corticalis gen. nov., sp. nov., an aerobic capsulated bacterium, of a novel bacterial order, Capsulimonadales ord. nov., of the class Armatimonadia of the phylum Armatimonadetes.</title>
        <authorList>
            <person name="Li J."/>
            <person name="Kudo C."/>
            <person name="Tonouchi A."/>
        </authorList>
    </citation>
    <scope>NUCLEOTIDE SEQUENCE [LARGE SCALE GENOMIC DNA]</scope>
    <source>
        <strain evidence="1 2">AX-7</strain>
    </source>
</reference>
<dbReference type="InterPro" id="IPR011747">
    <property type="entry name" value="CHP02241"/>
</dbReference>
<sequence length="164" mass="18120">MARPVILSPAAGSGGGDAPAEKSRATDCHLGLRFWVQLGQIEIAGFRECTGFGAQTEIFEYAEGGLNTYMHKLPVRVKYNNIVLKRGLDEGQDLYRWYMKAINGQIKRQNISIVVYGPTGKEVRRWDLQKAYPCKWTGPDLKTDAGAVAVESVEIAFEGIVPSQ</sequence>
<protein>
    <submittedName>
        <fullName evidence="1">Phage tail protein</fullName>
    </submittedName>
</protein>
<name>A0A402CWU2_9BACT</name>
<dbReference type="PANTHER" id="PTHR38009">
    <property type="entry name" value="CONSERVED HYPOTHETICAL PHAGE TAIL PROTEIN"/>
    <property type="match status" value="1"/>
</dbReference>
<organism evidence="1 2">
    <name type="scientific">Capsulimonas corticalis</name>
    <dbReference type="NCBI Taxonomy" id="2219043"/>
    <lineage>
        <taxon>Bacteria</taxon>
        <taxon>Bacillati</taxon>
        <taxon>Armatimonadota</taxon>
        <taxon>Armatimonadia</taxon>
        <taxon>Capsulimonadales</taxon>
        <taxon>Capsulimonadaceae</taxon>
        <taxon>Capsulimonas</taxon>
    </lineage>
</organism>
<dbReference type="Pfam" id="PF06841">
    <property type="entry name" value="Phage_T4_gp19"/>
    <property type="match status" value="1"/>
</dbReference>
<keyword evidence="2" id="KW-1185">Reference proteome</keyword>
<dbReference type="RefSeq" id="WP_119321801.1">
    <property type="nucleotide sequence ID" value="NZ_AP025739.1"/>
</dbReference>
<dbReference type="NCBIfam" id="TIGR02241">
    <property type="entry name" value="conserved hypothetical phage tail region protein"/>
    <property type="match status" value="1"/>
</dbReference>
<dbReference type="GO" id="GO:0005198">
    <property type="term" value="F:structural molecule activity"/>
    <property type="evidence" value="ECO:0007669"/>
    <property type="project" value="InterPro"/>
</dbReference>
<proteinExistence type="predicted"/>
<dbReference type="EMBL" id="AP025739">
    <property type="protein sequence ID" value="BDI34272.1"/>
    <property type="molecule type" value="Genomic_DNA"/>
</dbReference>
<gene>
    <name evidence="1" type="ORF">CCAX7_63230</name>
</gene>
<accession>A0A402CWU2</accession>